<protein>
    <submittedName>
        <fullName evidence="1">Uncharacterized protein</fullName>
    </submittedName>
</protein>
<reference evidence="1" key="1">
    <citation type="submission" date="2020-03" db="EMBL/GenBank/DDBJ databases">
        <title>The deep terrestrial virosphere.</title>
        <authorList>
            <person name="Holmfeldt K."/>
            <person name="Nilsson E."/>
            <person name="Simone D."/>
            <person name="Lopez-Fernandez M."/>
            <person name="Wu X."/>
            <person name="de Brujin I."/>
            <person name="Lundin D."/>
            <person name="Andersson A."/>
            <person name="Bertilsson S."/>
            <person name="Dopson M."/>
        </authorList>
    </citation>
    <scope>NUCLEOTIDE SEQUENCE</scope>
    <source>
        <strain evidence="1">TM448A05251</strain>
    </source>
</reference>
<dbReference type="EMBL" id="MT144516">
    <property type="protein sequence ID" value="QJA54548.1"/>
    <property type="molecule type" value="Genomic_DNA"/>
</dbReference>
<name>A0A6H2A453_9ZZZZ</name>
<evidence type="ECO:0000313" key="1">
    <source>
        <dbReference type="EMBL" id="QJA54548.1"/>
    </source>
</evidence>
<gene>
    <name evidence="1" type="ORF">TM448A05251_0008</name>
</gene>
<accession>A0A6H2A453</accession>
<dbReference type="AlphaFoldDB" id="A0A6H2A453"/>
<organism evidence="1">
    <name type="scientific">viral metagenome</name>
    <dbReference type="NCBI Taxonomy" id="1070528"/>
    <lineage>
        <taxon>unclassified sequences</taxon>
        <taxon>metagenomes</taxon>
        <taxon>organismal metagenomes</taxon>
    </lineage>
</organism>
<sequence>MKTIKLDGLDLKITEEDLSYDEAIKMIPEGYRMITLSTLAFIQEKAGTSKLDFWFWIKNYSWNKAEWRPVVRGYGDYYFDLVALDDYDPRASRGVYVKVK</sequence>
<proteinExistence type="predicted"/>